<feature type="transmembrane region" description="Helical" evidence="6">
    <location>
        <begin position="106"/>
        <end position="127"/>
    </location>
</feature>
<keyword evidence="2" id="KW-0813">Transport</keyword>
<evidence type="ECO:0000313" key="7">
    <source>
        <dbReference type="EMBL" id="OTF74324.1"/>
    </source>
</evidence>
<dbReference type="Gene3D" id="1.20.1250.20">
    <property type="entry name" value="MFS general substrate transporter like domains"/>
    <property type="match status" value="1"/>
</dbReference>
<feature type="transmembrane region" description="Helical" evidence="6">
    <location>
        <begin position="403"/>
        <end position="423"/>
    </location>
</feature>
<name>A0A1Y3B2P8_EURMA</name>
<evidence type="ECO:0000256" key="6">
    <source>
        <dbReference type="SAM" id="Phobius"/>
    </source>
</evidence>
<dbReference type="OrthoDB" id="410267at2759"/>
<dbReference type="Proteomes" id="UP000194236">
    <property type="component" value="Unassembled WGS sequence"/>
</dbReference>
<protein>
    <submittedName>
        <fullName evidence="7">Monocarboxylate transporter-like protein</fullName>
    </submittedName>
</protein>
<feature type="transmembrane region" description="Helical" evidence="6">
    <location>
        <begin position="345"/>
        <end position="364"/>
    </location>
</feature>
<feature type="non-terminal residue" evidence="7">
    <location>
        <position position="1"/>
    </location>
</feature>
<dbReference type="GO" id="GO:0022857">
    <property type="term" value="F:transmembrane transporter activity"/>
    <property type="evidence" value="ECO:0007669"/>
    <property type="project" value="InterPro"/>
</dbReference>
<sequence length="462" mass="52502">IFLSQNRLGNFLTSLAVNASFEYLVVTFGFIQNAGCGLIYSIVIVTSVKWKPQYRGFIAGLIIAMDSISTFITMELQTMYFNPNNIPPDSDGYFTDPDVLLRVPHYFRFVTLIYIVLGVIGTLLMFVPPADVPQPSQINEQTQTTTISQTVENNQQMDGPQGLTARQLQATNIDDILSSSSGIFPSSSLTENLIENDYLGILKEQFDHDEEYLSNINARTNDSSDNDVTNNERRPIIKNYYGVRKALRTRMAMILLITFGLSTNSSYFISAMGKPYGQSFISDDHFLSTVIAFANLANCFGSFFCGKLLDRFKFKRTMIFINCVVSASYFSFIFCYYFSHKLLFTIWIMVINFASIGFFSSHLPEVMNKFGAKHATAIYGIIHTGPVISSLALSPVFELLINYYGWFPTFLTVGFLNFTSKFFSRFKFQLRFFPFFRHGYHHDFLSCSYGHLKTIFEINFGA</sequence>
<comment type="caution">
    <text evidence="7">The sequence shown here is derived from an EMBL/GenBank/DDBJ whole genome shotgun (WGS) entry which is preliminary data.</text>
</comment>
<comment type="subcellular location">
    <subcellularLocation>
        <location evidence="1">Membrane</location>
        <topology evidence="1">Multi-pass membrane protein</topology>
    </subcellularLocation>
</comment>
<dbReference type="GO" id="GO:0016020">
    <property type="term" value="C:membrane"/>
    <property type="evidence" value="ECO:0007669"/>
    <property type="project" value="UniProtKB-SubCell"/>
</dbReference>
<dbReference type="EMBL" id="MUJZ01047642">
    <property type="protein sequence ID" value="OTF74324.1"/>
    <property type="molecule type" value="Genomic_DNA"/>
</dbReference>
<evidence type="ECO:0000313" key="8">
    <source>
        <dbReference type="Proteomes" id="UP000194236"/>
    </source>
</evidence>
<dbReference type="PANTHER" id="PTHR43385">
    <property type="entry name" value="RIBOFLAVIN TRANSPORTER RIBJ"/>
    <property type="match status" value="1"/>
</dbReference>
<keyword evidence="5 6" id="KW-0472">Membrane</keyword>
<dbReference type="InterPro" id="IPR052983">
    <property type="entry name" value="MFS_Riboflavin_Transporter"/>
</dbReference>
<keyword evidence="3 6" id="KW-0812">Transmembrane</keyword>
<feature type="transmembrane region" description="Helical" evidence="6">
    <location>
        <begin position="23"/>
        <end position="45"/>
    </location>
</feature>
<dbReference type="AlphaFoldDB" id="A0A1Y3B2P8"/>
<evidence type="ECO:0000256" key="1">
    <source>
        <dbReference type="ARBA" id="ARBA00004141"/>
    </source>
</evidence>
<evidence type="ECO:0000256" key="2">
    <source>
        <dbReference type="ARBA" id="ARBA00022448"/>
    </source>
</evidence>
<feature type="transmembrane region" description="Helical" evidence="6">
    <location>
        <begin position="318"/>
        <end position="339"/>
    </location>
</feature>
<reference evidence="7 8" key="1">
    <citation type="submission" date="2017-03" db="EMBL/GenBank/DDBJ databases">
        <title>Genome Survey of Euroglyphus maynei.</title>
        <authorList>
            <person name="Arlian L.G."/>
            <person name="Morgan M.S."/>
            <person name="Rider S.D."/>
        </authorList>
    </citation>
    <scope>NUCLEOTIDE SEQUENCE [LARGE SCALE GENOMIC DNA]</scope>
    <source>
        <strain evidence="7">Arlian Lab</strain>
        <tissue evidence="7">Whole body</tissue>
    </source>
</reference>
<evidence type="ECO:0000256" key="5">
    <source>
        <dbReference type="ARBA" id="ARBA00023136"/>
    </source>
</evidence>
<evidence type="ECO:0000256" key="3">
    <source>
        <dbReference type="ARBA" id="ARBA00022692"/>
    </source>
</evidence>
<feature type="transmembrane region" description="Helical" evidence="6">
    <location>
        <begin position="285"/>
        <end position="306"/>
    </location>
</feature>
<feature type="transmembrane region" description="Helical" evidence="6">
    <location>
        <begin position="252"/>
        <end position="273"/>
    </location>
</feature>
<feature type="transmembrane region" description="Helical" evidence="6">
    <location>
        <begin position="57"/>
        <end position="74"/>
    </location>
</feature>
<gene>
    <name evidence="7" type="ORF">BLA29_005688</name>
</gene>
<proteinExistence type="predicted"/>
<accession>A0A1Y3B2P8</accession>
<dbReference type="PANTHER" id="PTHR43385:SF1">
    <property type="entry name" value="RIBOFLAVIN TRANSPORTER RIBJ"/>
    <property type="match status" value="1"/>
</dbReference>
<organism evidence="7 8">
    <name type="scientific">Euroglyphus maynei</name>
    <name type="common">Mayne's house dust mite</name>
    <dbReference type="NCBI Taxonomy" id="6958"/>
    <lineage>
        <taxon>Eukaryota</taxon>
        <taxon>Metazoa</taxon>
        <taxon>Ecdysozoa</taxon>
        <taxon>Arthropoda</taxon>
        <taxon>Chelicerata</taxon>
        <taxon>Arachnida</taxon>
        <taxon>Acari</taxon>
        <taxon>Acariformes</taxon>
        <taxon>Sarcoptiformes</taxon>
        <taxon>Astigmata</taxon>
        <taxon>Psoroptidia</taxon>
        <taxon>Analgoidea</taxon>
        <taxon>Pyroglyphidae</taxon>
        <taxon>Pyroglyphinae</taxon>
        <taxon>Euroglyphus</taxon>
    </lineage>
</organism>
<keyword evidence="8" id="KW-1185">Reference proteome</keyword>
<dbReference type="SUPFAM" id="SSF103473">
    <property type="entry name" value="MFS general substrate transporter"/>
    <property type="match status" value="1"/>
</dbReference>
<evidence type="ECO:0000256" key="4">
    <source>
        <dbReference type="ARBA" id="ARBA00022989"/>
    </source>
</evidence>
<dbReference type="InterPro" id="IPR011701">
    <property type="entry name" value="MFS"/>
</dbReference>
<dbReference type="InterPro" id="IPR036259">
    <property type="entry name" value="MFS_trans_sf"/>
</dbReference>
<feature type="transmembrane region" description="Helical" evidence="6">
    <location>
        <begin position="376"/>
        <end position="397"/>
    </location>
</feature>
<dbReference type="Pfam" id="PF07690">
    <property type="entry name" value="MFS_1"/>
    <property type="match status" value="1"/>
</dbReference>
<keyword evidence="4 6" id="KW-1133">Transmembrane helix</keyword>